<dbReference type="InterPro" id="IPR000847">
    <property type="entry name" value="LysR_HTH_N"/>
</dbReference>
<comment type="caution">
    <text evidence="6">The sequence shown here is derived from an EMBL/GenBank/DDBJ whole genome shotgun (WGS) entry which is preliminary data.</text>
</comment>
<evidence type="ECO:0000256" key="3">
    <source>
        <dbReference type="ARBA" id="ARBA00023125"/>
    </source>
</evidence>
<evidence type="ECO:0000313" key="7">
    <source>
        <dbReference type="Proteomes" id="UP001589683"/>
    </source>
</evidence>
<dbReference type="Gene3D" id="1.10.10.10">
    <property type="entry name" value="Winged helix-like DNA-binding domain superfamily/Winged helix DNA-binding domain"/>
    <property type="match status" value="1"/>
</dbReference>
<dbReference type="Pfam" id="PF03466">
    <property type="entry name" value="LysR_substrate"/>
    <property type="match status" value="1"/>
</dbReference>
<protein>
    <submittedName>
        <fullName evidence="6">LysR family transcriptional regulator</fullName>
    </submittedName>
</protein>
<dbReference type="RefSeq" id="WP_213891030.1">
    <property type="nucleotide sequence ID" value="NZ_JAGFNU010000017.1"/>
</dbReference>
<keyword evidence="7" id="KW-1185">Reference proteome</keyword>
<evidence type="ECO:0000259" key="5">
    <source>
        <dbReference type="PROSITE" id="PS50931"/>
    </source>
</evidence>
<accession>A0ABV5JE64</accession>
<evidence type="ECO:0000256" key="2">
    <source>
        <dbReference type="ARBA" id="ARBA00023015"/>
    </source>
</evidence>
<keyword evidence="3" id="KW-0238">DNA-binding</keyword>
<reference evidence="6 7" key="1">
    <citation type="submission" date="2024-09" db="EMBL/GenBank/DDBJ databases">
        <authorList>
            <person name="Sun Q."/>
            <person name="Mori K."/>
        </authorList>
    </citation>
    <scope>NUCLEOTIDE SEQUENCE [LARGE SCALE GENOMIC DNA]</scope>
    <source>
        <strain evidence="6 7">CECT 8726</strain>
    </source>
</reference>
<dbReference type="Proteomes" id="UP001589683">
    <property type="component" value="Unassembled WGS sequence"/>
</dbReference>
<dbReference type="InterPro" id="IPR005119">
    <property type="entry name" value="LysR_subst-bd"/>
</dbReference>
<keyword evidence="2" id="KW-0805">Transcription regulation</keyword>
<proteinExistence type="inferred from homology"/>
<organism evidence="6 7">
    <name type="scientific">Pseudohalocynthiibacter aestuariivivens</name>
    <dbReference type="NCBI Taxonomy" id="1591409"/>
    <lineage>
        <taxon>Bacteria</taxon>
        <taxon>Pseudomonadati</taxon>
        <taxon>Pseudomonadota</taxon>
        <taxon>Alphaproteobacteria</taxon>
        <taxon>Rhodobacterales</taxon>
        <taxon>Paracoccaceae</taxon>
        <taxon>Pseudohalocynthiibacter</taxon>
    </lineage>
</organism>
<evidence type="ECO:0000256" key="1">
    <source>
        <dbReference type="ARBA" id="ARBA00009437"/>
    </source>
</evidence>
<dbReference type="SUPFAM" id="SSF46785">
    <property type="entry name" value="Winged helix' DNA-binding domain"/>
    <property type="match status" value="1"/>
</dbReference>
<dbReference type="InterPro" id="IPR036390">
    <property type="entry name" value="WH_DNA-bd_sf"/>
</dbReference>
<feature type="domain" description="HTH lysR-type" evidence="5">
    <location>
        <begin position="1"/>
        <end position="58"/>
    </location>
</feature>
<sequence length="292" mass="32368">MELKNLRTFAAVADTGSVANASKKLHCVQSNVTTRIKSLEAELGVELFNRSRSGMALTAAGTAFMPYALDVMRAERRARASVEDFGNSVKFLRIGSMESTLAVRLPKIIASFRNKHPEMRLQIDSGPTEELLHKLVQDQIDVAFVGGKFTRPGLKRQALFAEEMVMVSSAELKEVDRLRSLPIVVFKQGCSYRDYTRRWMRMSGLAPNDIFELGTLDGILGCVASSVGISCLPRSVIEGSQYSELLTIHPLDDPERFIDTYAMHNAEQHRNGAVGEFLKFILLPNDSDLAIA</sequence>
<dbReference type="InterPro" id="IPR036388">
    <property type="entry name" value="WH-like_DNA-bd_sf"/>
</dbReference>
<dbReference type="Pfam" id="PF00126">
    <property type="entry name" value="HTH_1"/>
    <property type="match status" value="1"/>
</dbReference>
<dbReference type="SUPFAM" id="SSF53850">
    <property type="entry name" value="Periplasmic binding protein-like II"/>
    <property type="match status" value="1"/>
</dbReference>
<dbReference type="PROSITE" id="PS50931">
    <property type="entry name" value="HTH_LYSR"/>
    <property type="match status" value="1"/>
</dbReference>
<dbReference type="Gene3D" id="3.40.190.290">
    <property type="match status" value="1"/>
</dbReference>
<comment type="similarity">
    <text evidence="1">Belongs to the LysR transcriptional regulatory family.</text>
</comment>
<keyword evidence="4" id="KW-0804">Transcription</keyword>
<dbReference type="PRINTS" id="PR00039">
    <property type="entry name" value="HTHLYSR"/>
</dbReference>
<evidence type="ECO:0000256" key="4">
    <source>
        <dbReference type="ARBA" id="ARBA00023163"/>
    </source>
</evidence>
<dbReference type="PANTHER" id="PTHR30126">
    <property type="entry name" value="HTH-TYPE TRANSCRIPTIONAL REGULATOR"/>
    <property type="match status" value="1"/>
</dbReference>
<dbReference type="PANTHER" id="PTHR30126:SF40">
    <property type="entry name" value="HTH-TYPE TRANSCRIPTIONAL REGULATOR GLTR"/>
    <property type="match status" value="1"/>
</dbReference>
<dbReference type="EMBL" id="JBHMEA010000025">
    <property type="protein sequence ID" value="MFB9231735.1"/>
    <property type="molecule type" value="Genomic_DNA"/>
</dbReference>
<gene>
    <name evidence="6" type="ORF">ACFFUT_08050</name>
</gene>
<evidence type="ECO:0000313" key="6">
    <source>
        <dbReference type="EMBL" id="MFB9231735.1"/>
    </source>
</evidence>
<name>A0ABV5JE64_9RHOB</name>